<reference evidence="3 4" key="1">
    <citation type="journal article" date="2012" name="Science">
        <title>The Paleozoic origin of enzymatic lignin decomposition reconstructed from 31 fungal genomes.</title>
        <authorList>
            <person name="Floudas D."/>
            <person name="Binder M."/>
            <person name="Riley R."/>
            <person name="Barry K."/>
            <person name="Blanchette R.A."/>
            <person name="Henrissat B."/>
            <person name="Martinez A.T."/>
            <person name="Otillar R."/>
            <person name="Spatafora J.W."/>
            <person name="Yadav J.S."/>
            <person name="Aerts A."/>
            <person name="Benoit I."/>
            <person name="Boyd A."/>
            <person name="Carlson A."/>
            <person name="Copeland A."/>
            <person name="Coutinho P.M."/>
            <person name="de Vries R.P."/>
            <person name="Ferreira P."/>
            <person name="Findley K."/>
            <person name="Foster B."/>
            <person name="Gaskell J."/>
            <person name="Glotzer D."/>
            <person name="Gorecki P."/>
            <person name="Heitman J."/>
            <person name="Hesse C."/>
            <person name="Hori C."/>
            <person name="Igarashi K."/>
            <person name="Jurgens J.A."/>
            <person name="Kallen N."/>
            <person name="Kersten P."/>
            <person name="Kohler A."/>
            <person name="Kuees U."/>
            <person name="Kumar T.K.A."/>
            <person name="Kuo A."/>
            <person name="LaButti K."/>
            <person name="Larrondo L.F."/>
            <person name="Lindquist E."/>
            <person name="Ling A."/>
            <person name="Lombard V."/>
            <person name="Lucas S."/>
            <person name="Lundell T."/>
            <person name="Martin R."/>
            <person name="McLaughlin D.J."/>
            <person name="Morgenstern I."/>
            <person name="Morin E."/>
            <person name="Murat C."/>
            <person name="Nagy L.G."/>
            <person name="Nolan M."/>
            <person name="Ohm R.A."/>
            <person name="Patyshakuliyeva A."/>
            <person name="Rokas A."/>
            <person name="Ruiz-Duenas F.J."/>
            <person name="Sabat G."/>
            <person name="Salamov A."/>
            <person name="Samejima M."/>
            <person name="Schmutz J."/>
            <person name="Slot J.C."/>
            <person name="St John F."/>
            <person name="Stenlid J."/>
            <person name="Sun H."/>
            <person name="Sun S."/>
            <person name="Syed K."/>
            <person name="Tsang A."/>
            <person name="Wiebenga A."/>
            <person name="Young D."/>
            <person name="Pisabarro A."/>
            <person name="Eastwood D.C."/>
            <person name="Martin F."/>
            <person name="Cullen D."/>
            <person name="Grigoriev I.V."/>
            <person name="Hibbett D.S."/>
        </authorList>
    </citation>
    <scope>NUCLEOTIDE SEQUENCE</scope>
    <source>
        <strain evidence="4">FP-58527</strain>
    </source>
</reference>
<dbReference type="eggNOG" id="ENOG502SUXU">
    <property type="taxonomic scope" value="Eukaryota"/>
</dbReference>
<dbReference type="STRING" id="743788.S8FLQ0"/>
<feature type="transmembrane region" description="Helical" evidence="2">
    <location>
        <begin position="281"/>
        <end position="303"/>
    </location>
</feature>
<evidence type="ECO:0000256" key="2">
    <source>
        <dbReference type="SAM" id="Phobius"/>
    </source>
</evidence>
<organism evidence="3 4">
    <name type="scientific">Fomitopsis schrenkii</name>
    <name type="common">Brown rot fungus</name>
    <dbReference type="NCBI Taxonomy" id="2126942"/>
    <lineage>
        <taxon>Eukaryota</taxon>
        <taxon>Fungi</taxon>
        <taxon>Dikarya</taxon>
        <taxon>Basidiomycota</taxon>
        <taxon>Agaricomycotina</taxon>
        <taxon>Agaricomycetes</taxon>
        <taxon>Polyporales</taxon>
        <taxon>Fomitopsis</taxon>
    </lineage>
</organism>
<feature type="region of interest" description="Disordered" evidence="1">
    <location>
        <begin position="1"/>
        <end position="39"/>
    </location>
</feature>
<dbReference type="OrthoDB" id="2803638at2759"/>
<name>S8FLQ0_FOMSC</name>
<keyword evidence="2" id="KW-0472">Membrane</keyword>
<feature type="compositionally biased region" description="Polar residues" evidence="1">
    <location>
        <begin position="444"/>
        <end position="456"/>
    </location>
</feature>
<sequence>MAPRAPQTGVPRIGGEDFTNALDEVPSDAETTGDEGDQDAAHLSVVPLSVLVPPEPSRVKIPKPGSSTQAYHVAMMQYQVENGTLRELIVKLFAENDSLRGKLDGLAAHMNTQSVPSTRNPLGWSSDWNNYTRQYLFLVAPWPPNAAFGMAARPSIDPNSPARYTNDDMKRAAEAAELYDLIPHKYHPIISRIDSGFATTFRKKVQGARSNLLATLITHAGQIFDMPTLLFQRNASASREKDPVIQRLIRDTDGNYGPFARVLFPVDEDKIDMKHIFLSTYLVRILLLMLFGPQSLGVSVSGATMGQAPVGKKWKIKQLTPGLLALAGLFLIYILSADTALQHNKPGEKTLLDYAALFDTLKRIYICLTPERRRKVDDFFALHLFHITPTAAPSVVGPAPLSIEDGLLAINEPSLVLDAEPDFESDDAPSVNGDDESHDERADSVNSAHASSSTFPRSVSASAQALAPSISSPVPALPPPSASTSRPAIVPAVVPAVAPMPLPAIVPVAPPSIMPTPTNAATSRPSKKGKGRAETGVDQLSSAVRDLAIEALAPPPFTLATDIDTEVPGETPGARRGRSAAKSKATEVVLTPVLYPTAGDNPQVPIAKPPPKRKRKQPAAA</sequence>
<evidence type="ECO:0000313" key="4">
    <source>
        <dbReference type="Proteomes" id="UP000015241"/>
    </source>
</evidence>
<dbReference type="AlphaFoldDB" id="S8FLQ0"/>
<feature type="transmembrane region" description="Helical" evidence="2">
    <location>
        <begin position="323"/>
        <end position="341"/>
    </location>
</feature>
<feature type="region of interest" description="Disordered" evidence="1">
    <location>
        <begin position="420"/>
        <end position="456"/>
    </location>
</feature>
<feature type="compositionally biased region" description="Basic residues" evidence="1">
    <location>
        <begin position="610"/>
        <end position="621"/>
    </location>
</feature>
<keyword evidence="2" id="KW-1133">Transmembrane helix</keyword>
<dbReference type="EMBL" id="KE504136">
    <property type="protein sequence ID" value="EPT02281.1"/>
    <property type="molecule type" value="Genomic_DNA"/>
</dbReference>
<feature type="compositionally biased region" description="Acidic residues" evidence="1">
    <location>
        <begin position="25"/>
        <end position="38"/>
    </location>
</feature>
<evidence type="ECO:0000313" key="3">
    <source>
        <dbReference type="EMBL" id="EPT02281.1"/>
    </source>
</evidence>
<protein>
    <submittedName>
        <fullName evidence="3">Uncharacterized protein</fullName>
    </submittedName>
</protein>
<evidence type="ECO:0000256" key="1">
    <source>
        <dbReference type="SAM" id="MobiDB-lite"/>
    </source>
</evidence>
<feature type="region of interest" description="Disordered" evidence="1">
    <location>
        <begin position="559"/>
        <end position="621"/>
    </location>
</feature>
<keyword evidence="4" id="KW-1185">Reference proteome</keyword>
<accession>S8FLQ0</accession>
<dbReference type="HOGENOM" id="CLU_422129_0_0_1"/>
<proteinExistence type="predicted"/>
<dbReference type="Proteomes" id="UP000015241">
    <property type="component" value="Unassembled WGS sequence"/>
</dbReference>
<dbReference type="InParanoid" id="S8FLQ0"/>
<feature type="region of interest" description="Disordered" evidence="1">
    <location>
        <begin position="509"/>
        <end position="537"/>
    </location>
</feature>
<keyword evidence="2" id="KW-0812">Transmembrane</keyword>
<feature type="compositionally biased region" description="Acidic residues" evidence="1">
    <location>
        <begin position="420"/>
        <end position="437"/>
    </location>
</feature>
<gene>
    <name evidence="3" type="ORF">FOMPIDRAFT_1047979</name>
</gene>